<evidence type="ECO:0000313" key="2">
    <source>
        <dbReference type="EMBL" id="OGK50581.1"/>
    </source>
</evidence>
<evidence type="ECO:0000313" key="3">
    <source>
        <dbReference type="Proteomes" id="UP000178558"/>
    </source>
</evidence>
<protein>
    <recommendedName>
        <fullName evidence="1">SUF system FeS cluster assembly SufBD core domain-containing protein</fullName>
    </recommendedName>
</protein>
<gene>
    <name evidence="2" type="ORF">A3B50_02245</name>
</gene>
<organism evidence="2 3">
    <name type="scientific">Candidatus Roizmanbacteria bacterium RIFCSPLOWO2_01_FULL_40_42</name>
    <dbReference type="NCBI Taxonomy" id="1802066"/>
    <lineage>
        <taxon>Bacteria</taxon>
        <taxon>Candidatus Roizmaniibacteriota</taxon>
    </lineage>
</organism>
<dbReference type="AlphaFoldDB" id="A0A1F7J4P1"/>
<dbReference type="InterPro" id="IPR055346">
    <property type="entry name" value="Fe-S_cluster_assembly_SufBD"/>
</dbReference>
<name>A0A1F7J4P1_9BACT</name>
<dbReference type="Pfam" id="PF01458">
    <property type="entry name" value="SUFBD_core"/>
    <property type="match status" value="1"/>
</dbReference>
<evidence type="ECO:0000259" key="1">
    <source>
        <dbReference type="Pfam" id="PF01458"/>
    </source>
</evidence>
<dbReference type="GO" id="GO:0016226">
    <property type="term" value="P:iron-sulfur cluster assembly"/>
    <property type="evidence" value="ECO:0007669"/>
    <property type="project" value="InterPro"/>
</dbReference>
<dbReference type="PANTHER" id="PTHR43575">
    <property type="entry name" value="PROTEIN ABCI7, CHLOROPLASTIC"/>
    <property type="match status" value="1"/>
</dbReference>
<dbReference type="Proteomes" id="UP000178558">
    <property type="component" value="Unassembled WGS sequence"/>
</dbReference>
<reference evidence="2 3" key="1">
    <citation type="journal article" date="2016" name="Nat. Commun.">
        <title>Thousands of microbial genomes shed light on interconnected biogeochemical processes in an aquifer system.</title>
        <authorList>
            <person name="Anantharaman K."/>
            <person name="Brown C.T."/>
            <person name="Hug L.A."/>
            <person name="Sharon I."/>
            <person name="Castelle C.J."/>
            <person name="Probst A.J."/>
            <person name="Thomas B.C."/>
            <person name="Singh A."/>
            <person name="Wilkins M.J."/>
            <person name="Karaoz U."/>
            <person name="Brodie E.L."/>
            <person name="Williams K.H."/>
            <person name="Hubbard S.S."/>
            <person name="Banfield J.F."/>
        </authorList>
    </citation>
    <scope>NUCLEOTIDE SEQUENCE [LARGE SCALE GENOMIC DNA]</scope>
</reference>
<proteinExistence type="predicted"/>
<accession>A0A1F7J4P1</accession>
<feature type="domain" description="SUF system FeS cluster assembly SufBD core" evidence="1">
    <location>
        <begin position="39"/>
        <end position="173"/>
    </location>
</feature>
<dbReference type="PANTHER" id="PTHR43575:SF1">
    <property type="entry name" value="PROTEIN ABCI7, CHLOROPLASTIC"/>
    <property type="match status" value="1"/>
</dbReference>
<dbReference type="InterPro" id="IPR037284">
    <property type="entry name" value="SUF_FeS_clus_asmbl_SufBD_sf"/>
</dbReference>
<dbReference type="InterPro" id="IPR000825">
    <property type="entry name" value="SUF_FeS_clus_asmbl_SufBD_core"/>
</dbReference>
<dbReference type="EMBL" id="MGAQ01000015">
    <property type="protein sequence ID" value="OGK50581.1"/>
    <property type="molecule type" value="Genomic_DNA"/>
</dbReference>
<sequence>MNNSKTFLNLNLLKQKKFNFNKPGKYIVFFHNLSGELIFNINAKGVDLDIYGLYTGKDQDKFIVKTQQRHVAPSARSNLLIKGVFDDTSSFHYEGLIKIEKKAQQSHAYQKNQNIILADGVFIRSEPFLEILANEVFCTHGSTTGKLNEDQIFFLQSRGLKKTDARKILLKGFLDEIYHKLMDEKIQIIKPKYD</sequence>
<comment type="caution">
    <text evidence="2">The sequence shown here is derived from an EMBL/GenBank/DDBJ whole genome shotgun (WGS) entry which is preliminary data.</text>
</comment>
<dbReference type="SUPFAM" id="SSF101960">
    <property type="entry name" value="Stabilizer of iron transporter SufD"/>
    <property type="match status" value="1"/>
</dbReference>